<name>A0A916PC24_MYCTX</name>
<dbReference type="AlphaFoldDB" id="A0A916PC24"/>
<evidence type="ECO:0000313" key="1">
    <source>
        <dbReference type="EMBL" id="COY84724.1"/>
    </source>
</evidence>
<dbReference type="Proteomes" id="UP000039021">
    <property type="component" value="Unassembled WGS sequence"/>
</dbReference>
<gene>
    <name evidence="1" type="ORF">ERS007739_03142</name>
</gene>
<organism evidence="1 2">
    <name type="scientific">Mycobacterium tuberculosis</name>
    <dbReference type="NCBI Taxonomy" id="1773"/>
    <lineage>
        <taxon>Bacteria</taxon>
        <taxon>Bacillati</taxon>
        <taxon>Actinomycetota</taxon>
        <taxon>Actinomycetes</taxon>
        <taxon>Mycobacteriales</taxon>
        <taxon>Mycobacteriaceae</taxon>
        <taxon>Mycobacterium</taxon>
        <taxon>Mycobacterium tuberculosis complex</taxon>
    </lineage>
</organism>
<reference evidence="2" key="1">
    <citation type="submission" date="2015-03" db="EMBL/GenBank/DDBJ databases">
        <authorList>
            <consortium name="Pathogen Informatics"/>
        </authorList>
    </citation>
    <scope>NUCLEOTIDE SEQUENCE [LARGE SCALE GENOMIC DNA]</scope>
    <source>
        <strain evidence="2">N09902308</strain>
    </source>
</reference>
<protein>
    <submittedName>
        <fullName evidence="1">Uncharacterized protein</fullName>
    </submittedName>
</protein>
<proteinExistence type="predicted"/>
<comment type="caution">
    <text evidence="1">The sequence shown here is derived from an EMBL/GenBank/DDBJ whole genome shotgun (WGS) entry which is preliminary data.</text>
</comment>
<sequence>MAVSKTSPWNRVSGRSSMLRVLAAGRTIARTSPFCGAQSATSWRVTCEPRKPFAPMTSLGAFI</sequence>
<dbReference type="EMBL" id="CSBK01001570">
    <property type="protein sequence ID" value="COY84724.1"/>
    <property type="molecule type" value="Genomic_DNA"/>
</dbReference>
<evidence type="ECO:0000313" key="2">
    <source>
        <dbReference type="Proteomes" id="UP000039021"/>
    </source>
</evidence>
<accession>A0A916PC24</accession>